<evidence type="ECO:0000313" key="1">
    <source>
        <dbReference type="EMBL" id="AKS26362.1"/>
    </source>
</evidence>
<dbReference type="EMBL" id="KR095315">
    <property type="protein sequence ID" value="AKS26362.1"/>
    <property type="molecule type" value="Genomic_DNA"/>
</dbReference>
<accession>A0A7R5WD05</accession>
<proteinExistence type="predicted"/>
<protein>
    <submittedName>
        <fullName evidence="1">Uncharacterized protein</fullName>
    </submittedName>
</protein>
<reference evidence="1 2" key="1">
    <citation type="submission" date="2015-04" db="EMBL/GenBank/DDBJ databases">
        <title>Diachasmimorpha longicaudata entomopoxvirus genome.</title>
        <authorList>
            <person name="Coffman K.A."/>
            <person name="Burke G.R."/>
        </authorList>
    </citation>
    <scope>NUCLEOTIDE SEQUENCE [LARGE SCALE GENOMIC DNA]</scope>
</reference>
<organism evidence="1 2">
    <name type="scientific">Diachasmimorpha longicaudata entomopoxvirus</name>
    <dbReference type="NCBI Taxonomy" id="109981"/>
    <lineage>
        <taxon>Viruses</taxon>
        <taxon>Varidnaviria</taxon>
        <taxon>Bamfordvirae</taxon>
        <taxon>Nucleocytoviricota</taxon>
        <taxon>Pokkesviricetes</taxon>
        <taxon>Chitovirales</taxon>
        <taxon>Poxviridae</taxon>
        <taxon>Entomopoxvirinae</taxon>
        <taxon>Epsilonentomopoxvirus</taxon>
        <taxon>Epsilonentomopoxvirus dlongicaudata</taxon>
        <taxon>Diachasmimorpha entomopoxvirus</taxon>
    </lineage>
</organism>
<keyword evidence="2" id="KW-1185">Reference proteome</keyword>
<gene>
    <name evidence="1" type="ORF">DLEV_071</name>
</gene>
<sequence length="88" mass="9864">MSDLFDLLSLSKMSDLFDLSDLSKMSDLLNLLNFSKIYNLSDLGLVHMGKTCLKADICILNFFIFSKSLSKNNDDNTCKSNINFVLSA</sequence>
<name>A0A7R5WD05_9POXV</name>
<dbReference type="Proteomes" id="UP000593702">
    <property type="component" value="Segment"/>
</dbReference>
<evidence type="ECO:0000313" key="2">
    <source>
        <dbReference type="Proteomes" id="UP000593702"/>
    </source>
</evidence>